<evidence type="ECO:0000259" key="2">
    <source>
        <dbReference type="PROSITE" id="PS50090"/>
    </source>
</evidence>
<dbReference type="SMART" id="SM00717">
    <property type="entry name" value="SANT"/>
    <property type="match status" value="3"/>
</dbReference>
<dbReference type="OrthoDB" id="39591at2759"/>
<evidence type="ECO:0000256" key="1">
    <source>
        <dbReference type="SAM" id="MobiDB-lite"/>
    </source>
</evidence>
<comment type="caution">
    <text evidence="3">The sequence shown here is derived from an EMBL/GenBank/DDBJ whole genome shotgun (WGS) entry which is preliminary data.</text>
</comment>
<dbReference type="PANTHER" id="PTHR47430:SF4">
    <property type="entry name" value="GB|AAC33480.1"/>
    <property type="match status" value="1"/>
</dbReference>
<sequence length="519" mass="60151">MVEVKKKRKKNMVLDVLSKDATCSIQVVKAAADKDKKKKKRKKGINGDALPKISRRSFSPAVAIDVTNKHKKHMKYKKGELDGGDNDGVRLIKEKKHSIINTRDDCRDGTEFSRVTHDLNKCKKMEKEKEKKKKKKKKGEEEIIADDDCNPDVIHLPNEMNNKKRKKKCDAVDKGNCLSSLDEKKSKKKKRKGQINVQVDGTLSLDDFEISNNEKKRKKTKSTKRKLANNETIDYETTDKIENSIPEKKRKRVRFSSDVEMFPSENIPKKLRKEIQYTGTQIRGKRFTPEEDNLLKEAVYKYIEDHELGDVGLEMVLNASKYPKIRGCWNVIALTIPWRPTDAIYNRTKIIFSSNGIRHKWTPEEIDLVKRHAEVNGHKWAGLALSLGIHRRHVKEAWRRNRLPNLKKGPWSQDELQQLFDLVNLDYRMSFAEKKDSKHGMLRDNISWEAISNKIGTRLHKDCCLKWYMYLSSSMVIRGSWADCDDYLLVDALQKLEACCAEDVDWDRVAIFVGLVGRK</sequence>
<dbReference type="OMA" id="PHIRRKC"/>
<dbReference type="PROSITE" id="PS50090">
    <property type="entry name" value="MYB_LIKE"/>
    <property type="match status" value="1"/>
</dbReference>
<proteinExistence type="predicted"/>
<accession>A0A0K9P2A0</accession>
<gene>
    <name evidence="3" type="ORF">ZOSMA_46G00120</name>
</gene>
<evidence type="ECO:0000313" key="3">
    <source>
        <dbReference type="EMBL" id="KMZ62345.1"/>
    </source>
</evidence>
<reference evidence="4" key="1">
    <citation type="journal article" date="2016" name="Nature">
        <title>The genome of the seagrass Zostera marina reveals angiosperm adaptation to the sea.</title>
        <authorList>
            <person name="Olsen J.L."/>
            <person name="Rouze P."/>
            <person name="Verhelst B."/>
            <person name="Lin Y.-C."/>
            <person name="Bayer T."/>
            <person name="Collen J."/>
            <person name="Dattolo E."/>
            <person name="De Paoli E."/>
            <person name="Dittami S."/>
            <person name="Maumus F."/>
            <person name="Michel G."/>
            <person name="Kersting A."/>
            <person name="Lauritano C."/>
            <person name="Lohaus R."/>
            <person name="Toepel M."/>
            <person name="Tonon T."/>
            <person name="Vanneste K."/>
            <person name="Amirebrahimi M."/>
            <person name="Brakel J."/>
            <person name="Bostroem C."/>
            <person name="Chovatia M."/>
            <person name="Grimwood J."/>
            <person name="Jenkins J.W."/>
            <person name="Jueterbock A."/>
            <person name="Mraz A."/>
            <person name="Stam W.T."/>
            <person name="Tice H."/>
            <person name="Bornberg-Bauer E."/>
            <person name="Green P.J."/>
            <person name="Pearson G.A."/>
            <person name="Procaccini G."/>
            <person name="Duarte C.M."/>
            <person name="Schmutz J."/>
            <person name="Reusch T.B.H."/>
            <person name="Van de Peer Y."/>
        </authorList>
    </citation>
    <scope>NUCLEOTIDE SEQUENCE [LARGE SCALE GENOMIC DNA]</scope>
    <source>
        <strain evidence="4">cv. Finnish</strain>
    </source>
</reference>
<dbReference type="AlphaFoldDB" id="A0A0K9P2A0"/>
<dbReference type="PANTHER" id="PTHR47430">
    <property type="entry name" value="GB|AAC33480.1"/>
    <property type="match status" value="1"/>
</dbReference>
<dbReference type="InterPro" id="IPR001005">
    <property type="entry name" value="SANT/Myb"/>
</dbReference>
<keyword evidence="4" id="KW-1185">Reference proteome</keyword>
<dbReference type="CDD" id="cd00167">
    <property type="entry name" value="SANT"/>
    <property type="match status" value="1"/>
</dbReference>
<dbReference type="Proteomes" id="UP000036987">
    <property type="component" value="Unassembled WGS sequence"/>
</dbReference>
<dbReference type="SUPFAM" id="SSF46689">
    <property type="entry name" value="Homeodomain-like"/>
    <property type="match status" value="2"/>
</dbReference>
<dbReference type="Pfam" id="PF00249">
    <property type="entry name" value="Myb_DNA-binding"/>
    <property type="match status" value="1"/>
</dbReference>
<protein>
    <recommendedName>
        <fullName evidence="2">Myb-like domain-containing protein</fullName>
    </recommendedName>
</protein>
<feature type="domain" description="Myb-like" evidence="2">
    <location>
        <begin position="403"/>
        <end position="471"/>
    </location>
</feature>
<evidence type="ECO:0000313" key="4">
    <source>
        <dbReference type="Proteomes" id="UP000036987"/>
    </source>
</evidence>
<organism evidence="3 4">
    <name type="scientific">Zostera marina</name>
    <name type="common">Eelgrass</name>
    <dbReference type="NCBI Taxonomy" id="29655"/>
    <lineage>
        <taxon>Eukaryota</taxon>
        <taxon>Viridiplantae</taxon>
        <taxon>Streptophyta</taxon>
        <taxon>Embryophyta</taxon>
        <taxon>Tracheophyta</taxon>
        <taxon>Spermatophyta</taxon>
        <taxon>Magnoliopsida</taxon>
        <taxon>Liliopsida</taxon>
        <taxon>Zosteraceae</taxon>
        <taxon>Zostera</taxon>
    </lineage>
</organism>
<dbReference type="InterPro" id="IPR009057">
    <property type="entry name" value="Homeodomain-like_sf"/>
</dbReference>
<name>A0A0K9P2A0_ZOSMR</name>
<dbReference type="STRING" id="29655.A0A0K9P2A0"/>
<dbReference type="EMBL" id="LFYR01001368">
    <property type="protein sequence ID" value="KMZ62345.1"/>
    <property type="molecule type" value="Genomic_DNA"/>
</dbReference>
<feature type="region of interest" description="Disordered" evidence="1">
    <location>
        <begin position="30"/>
        <end position="52"/>
    </location>
</feature>
<dbReference type="Gene3D" id="1.10.10.60">
    <property type="entry name" value="Homeodomain-like"/>
    <property type="match status" value="1"/>
</dbReference>